<evidence type="ECO:0000313" key="1">
    <source>
        <dbReference type="EMBL" id="SFN51683.1"/>
    </source>
</evidence>
<proteinExistence type="predicted"/>
<dbReference type="AlphaFoldDB" id="A0A1I4ZNR3"/>
<dbReference type="STRING" id="913024.SAMN05421741_106139"/>
<evidence type="ECO:0000313" key="2">
    <source>
        <dbReference type="Proteomes" id="UP000199036"/>
    </source>
</evidence>
<sequence length="82" mass="9556">MEYSSYCKRYYFYALQLYTFDSSNIIKTTDGGQTWNSYIIDSTMYTILHEVEFIDKKTGYIAGGTDYGDWRILLKTENGGQT</sequence>
<evidence type="ECO:0008006" key="3">
    <source>
        <dbReference type="Google" id="ProtNLM"/>
    </source>
</evidence>
<accession>A0A1I4ZNR3</accession>
<gene>
    <name evidence="1" type="ORF">SAMN05421741_106139</name>
</gene>
<organism evidence="1 2">
    <name type="scientific">Paenimyroides ummariense</name>
    <dbReference type="NCBI Taxonomy" id="913024"/>
    <lineage>
        <taxon>Bacteria</taxon>
        <taxon>Pseudomonadati</taxon>
        <taxon>Bacteroidota</taxon>
        <taxon>Flavobacteriia</taxon>
        <taxon>Flavobacteriales</taxon>
        <taxon>Flavobacteriaceae</taxon>
        <taxon>Paenimyroides</taxon>
    </lineage>
</organism>
<protein>
    <recommendedName>
        <fullName evidence="3">Photosynthesis system II assembly factor Ycf48/Hcf136-like domain-containing protein</fullName>
    </recommendedName>
</protein>
<reference evidence="2" key="1">
    <citation type="submission" date="2016-10" db="EMBL/GenBank/DDBJ databases">
        <authorList>
            <person name="Varghese N."/>
            <person name="Submissions S."/>
        </authorList>
    </citation>
    <scope>NUCLEOTIDE SEQUENCE [LARGE SCALE GENOMIC DNA]</scope>
    <source>
        <strain evidence="2">DS-12</strain>
    </source>
</reference>
<keyword evidence="2" id="KW-1185">Reference proteome</keyword>
<dbReference type="Proteomes" id="UP000199036">
    <property type="component" value="Unassembled WGS sequence"/>
</dbReference>
<dbReference type="EMBL" id="FOVI01000006">
    <property type="protein sequence ID" value="SFN51683.1"/>
    <property type="molecule type" value="Genomic_DNA"/>
</dbReference>
<name>A0A1I4ZNR3_9FLAO</name>
<dbReference type="SUPFAM" id="SSF110296">
    <property type="entry name" value="Oligoxyloglucan reducing end-specific cellobiohydrolase"/>
    <property type="match status" value="1"/>
</dbReference>